<keyword evidence="2" id="KW-1185">Reference proteome</keyword>
<comment type="caution">
    <text evidence="1">The sequence shown here is derived from an EMBL/GenBank/DDBJ whole genome shotgun (WGS) entry which is preliminary data.</text>
</comment>
<gene>
    <name evidence="1" type="ORF">CCACVL1_18924</name>
</gene>
<organism evidence="1 2">
    <name type="scientific">Corchorus capsularis</name>
    <name type="common">Jute</name>
    <dbReference type="NCBI Taxonomy" id="210143"/>
    <lineage>
        <taxon>Eukaryota</taxon>
        <taxon>Viridiplantae</taxon>
        <taxon>Streptophyta</taxon>
        <taxon>Embryophyta</taxon>
        <taxon>Tracheophyta</taxon>
        <taxon>Spermatophyta</taxon>
        <taxon>Magnoliopsida</taxon>
        <taxon>eudicotyledons</taxon>
        <taxon>Gunneridae</taxon>
        <taxon>Pentapetalae</taxon>
        <taxon>rosids</taxon>
        <taxon>malvids</taxon>
        <taxon>Malvales</taxon>
        <taxon>Malvaceae</taxon>
        <taxon>Grewioideae</taxon>
        <taxon>Apeibeae</taxon>
        <taxon>Corchorus</taxon>
    </lineage>
</organism>
<name>A0A1R3HJE5_COCAP</name>
<proteinExistence type="predicted"/>
<protein>
    <submittedName>
        <fullName evidence="1">Protein PHLOEM PROTEIN 2-LIKE A9-like isoform 2</fullName>
    </submittedName>
</protein>
<evidence type="ECO:0000313" key="2">
    <source>
        <dbReference type="Proteomes" id="UP000188268"/>
    </source>
</evidence>
<accession>A0A1R3HJE5</accession>
<dbReference type="EMBL" id="AWWV01011807">
    <property type="protein sequence ID" value="OMO70435.1"/>
    <property type="molecule type" value="Genomic_DNA"/>
</dbReference>
<dbReference type="Gramene" id="OMO70435">
    <property type="protein sequence ID" value="OMO70435"/>
    <property type="gene ID" value="CCACVL1_18924"/>
</dbReference>
<sequence length="78" mass="8698">MHLDGLGAPVFLIAKLGKKGRYKWKRIKKLEALPKEPITVPSADDPFVINVPSETDRVDTKLYFGRCTKFGVANGRVV</sequence>
<dbReference type="AlphaFoldDB" id="A0A1R3HJE5"/>
<reference evidence="1 2" key="1">
    <citation type="submission" date="2013-09" db="EMBL/GenBank/DDBJ databases">
        <title>Corchorus capsularis genome sequencing.</title>
        <authorList>
            <person name="Alam M."/>
            <person name="Haque M.S."/>
            <person name="Islam M.S."/>
            <person name="Emdad E.M."/>
            <person name="Islam M.M."/>
            <person name="Ahmed B."/>
            <person name="Halim A."/>
            <person name="Hossen Q.M.M."/>
            <person name="Hossain M.Z."/>
            <person name="Ahmed R."/>
            <person name="Khan M.M."/>
            <person name="Islam R."/>
            <person name="Rashid M.M."/>
            <person name="Khan S.A."/>
            <person name="Rahman M.S."/>
            <person name="Alam M."/>
        </authorList>
    </citation>
    <scope>NUCLEOTIDE SEQUENCE [LARGE SCALE GENOMIC DNA]</scope>
    <source>
        <strain evidence="2">cv. CVL-1</strain>
        <tissue evidence="1">Whole seedling</tissue>
    </source>
</reference>
<dbReference type="OrthoDB" id="2107747at2759"/>
<dbReference type="Proteomes" id="UP000188268">
    <property type="component" value="Unassembled WGS sequence"/>
</dbReference>
<evidence type="ECO:0000313" key="1">
    <source>
        <dbReference type="EMBL" id="OMO70435.1"/>
    </source>
</evidence>